<reference evidence="2 3" key="1">
    <citation type="submission" date="2017-07" db="EMBL/GenBank/DDBJ databases">
        <title>Prevalence of linear plasmids in Cutibacterium (Propionibacterium) acnes isolates obtained from prostatic tissue.</title>
        <authorList>
            <person name="Davidsson S."/>
            <person name="Carlsson J."/>
            <person name="Molling P."/>
            <person name="Andren O."/>
            <person name="Andersson S.-O."/>
            <person name="Brzuszkiewicz E."/>
            <person name="Poehlein A."/>
            <person name="Al-Zeer M."/>
            <person name="Brinkmann V."/>
            <person name="Scavenius C."/>
            <person name="Nazipi S."/>
            <person name="Soderquist B."/>
            <person name="Bruggemann H."/>
        </authorList>
    </citation>
    <scope>NUCLEOTIDE SEQUENCE [LARGE SCALE GENOMIC DNA]</scope>
    <source>
        <strain evidence="2 3">DSM 753</strain>
    </source>
</reference>
<evidence type="ECO:0000313" key="2">
    <source>
        <dbReference type="EMBL" id="PEQ25144.1"/>
    </source>
</evidence>
<organism evidence="2 3">
    <name type="scientific">[Clostridium] leptum DSM 753</name>
    <dbReference type="NCBI Taxonomy" id="428125"/>
    <lineage>
        <taxon>Bacteria</taxon>
        <taxon>Bacillati</taxon>
        <taxon>Bacillota</taxon>
        <taxon>Clostridia</taxon>
        <taxon>Eubacteriales</taxon>
        <taxon>Oscillospiraceae</taxon>
        <taxon>Oscillospiraceae incertae sedis</taxon>
    </lineage>
</organism>
<evidence type="ECO:0000313" key="3">
    <source>
        <dbReference type="Proteomes" id="UP000220611"/>
    </source>
</evidence>
<protein>
    <submittedName>
        <fullName evidence="2">Uncharacterized protein</fullName>
    </submittedName>
</protein>
<keyword evidence="3" id="KW-1185">Reference proteome</keyword>
<feature type="region of interest" description="Disordered" evidence="1">
    <location>
        <begin position="1"/>
        <end position="24"/>
    </location>
</feature>
<evidence type="ECO:0000256" key="1">
    <source>
        <dbReference type="SAM" id="MobiDB-lite"/>
    </source>
</evidence>
<dbReference type="Proteomes" id="UP000220611">
    <property type="component" value="Unassembled WGS sequence"/>
</dbReference>
<dbReference type="AlphaFoldDB" id="A0A855A5S2"/>
<comment type="caution">
    <text evidence="2">The sequence shown here is derived from an EMBL/GenBank/DDBJ whole genome shotgun (WGS) entry which is preliminary data.</text>
</comment>
<gene>
    <name evidence="2" type="ORF">CH238_03655</name>
</gene>
<dbReference type="EMBL" id="NOXF01000002">
    <property type="protein sequence ID" value="PEQ25144.1"/>
    <property type="molecule type" value="Genomic_DNA"/>
</dbReference>
<name>A0A855A5S2_9FIRM</name>
<sequence length="61" mass="6974">MKETAARRRIQSIAGKEPPAESRPFRKLLKKLNGESPFKGLSPFSSLSKDSRKLLRFLLFL</sequence>
<accession>A0A855A5S2</accession>
<proteinExistence type="predicted"/>